<organism evidence="2 3">
    <name type="scientific">Penicillium brevicompactum</name>
    <dbReference type="NCBI Taxonomy" id="5074"/>
    <lineage>
        <taxon>Eukaryota</taxon>
        <taxon>Fungi</taxon>
        <taxon>Dikarya</taxon>
        <taxon>Ascomycota</taxon>
        <taxon>Pezizomycotina</taxon>
        <taxon>Eurotiomycetes</taxon>
        <taxon>Eurotiomycetidae</taxon>
        <taxon>Eurotiales</taxon>
        <taxon>Aspergillaceae</taxon>
        <taxon>Penicillium</taxon>
    </lineage>
</organism>
<dbReference type="PANTHER" id="PTHR42791:SF16">
    <property type="entry name" value="N-ACETYLTRANSFERASE DOMAIN-CONTAINING PROTEIN"/>
    <property type="match status" value="1"/>
</dbReference>
<dbReference type="EMBL" id="JAPZBR010000004">
    <property type="protein sequence ID" value="KAJ5354899.1"/>
    <property type="molecule type" value="Genomic_DNA"/>
</dbReference>
<comment type="caution">
    <text evidence="2">The sequence shown here is derived from an EMBL/GenBank/DDBJ whole genome shotgun (WGS) entry which is preliminary data.</text>
</comment>
<evidence type="ECO:0000259" key="1">
    <source>
        <dbReference type="PROSITE" id="PS51186"/>
    </source>
</evidence>
<protein>
    <recommendedName>
        <fullName evidence="1">N-acetyltransferase domain-containing protein</fullName>
    </recommendedName>
</protein>
<dbReference type="Proteomes" id="UP001148299">
    <property type="component" value="Unassembled WGS sequence"/>
</dbReference>
<dbReference type="Gene3D" id="3.40.630.30">
    <property type="match status" value="1"/>
</dbReference>
<feature type="domain" description="N-acetyltransferase" evidence="1">
    <location>
        <begin position="113"/>
        <end position="240"/>
    </location>
</feature>
<dbReference type="GO" id="GO:0016747">
    <property type="term" value="F:acyltransferase activity, transferring groups other than amino-acyl groups"/>
    <property type="evidence" value="ECO:0007669"/>
    <property type="project" value="InterPro"/>
</dbReference>
<dbReference type="SUPFAM" id="SSF55729">
    <property type="entry name" value="Acyl-CoA N-acyltransferases (Nat)"/>
    <property type="match status" value="1"/>
</dbReference>
<evidence type="ECO:0000313" key="2">
    <source>
        <dbReference type="EMBL" id="KAJ5354899.1"/>
    </source>
</evidence>
<dbReference type="PANTHER" id="PTHR42791">
    <property type="entry name" value="GNAT FAMILY ACETYLTRANSFERASE"/>
    <property type="match status" value="1"/>
</dbReference>
<accession>A0A9W9R8Y7</accession>
<evidence type="ECO:0000313" key="3">
    <source>
        <dbReference type="Proteomes" id="UP001148299"/>
    </source>
</evidence>
<dbReference type="PROSITE" id="PS51186">
    <property type="entry name" value="GNAT"/>
    <property type="match status" value="1"/>
</dbReference>
<reference evidence="2" key="2">
    <citation type="journal article" date="2023" name="IMA Fungus">
        <title>Comparative genomic study of the Penicillium genus elucidates a diverse pangenome and 15 lateral gene transfer events.</title>
        <authorList>
            <person name="Petersen C."/>
            <person name="Sorensen T."/>
            <person name="Nielsen M.R."/>
            <person name="Sondergaard T.E."/>
            <person name="Sorensen J.L."/>
            <person name="Fitzpatrick D.A."/>
            <person name="Frisvad J.C."/>
            <person name="Nielsen K.L."/>
        </authorList>
    </citation>
    <scope>NUCLEOTIDE SEQUENCE</scope>
    <source>
        <strain evidence="2">IBT 35675</strain>
    </source>
</reference>
<sequence length="251" mass="28525">MLGVHLRPACAQDLPGIADLAARAMLEDELFAYLCPGRYEHYSHFRYAFLRRLKTRLVTPRYVMIVAVENEGSGESICGYALWNRSGSGADAVQWHNDTWSHGDPPPCTWLSPTIPRLTFSALERMLLAVEDRYLALIYPDRSVDPHRLEQYLASAVDCFPFSDFPQNWFLSTVAVDPVHQRRGIGQQLIQWGLQQGLQDNVPVGLEASLKGFALYERLGFRTVNELELRPGIIMRAMICDTNTLFNRNHS</sequence>
<dbReference type="InterPro" id="IPR052523">
    <property type="entry name" value="Trichothecene_AcTrans"/>
</dbReference>
<gene>
    <name evidence="2" type="ORF">N7541_005943</name>
</gene>
<proteinExistence type="predicted"/>
<keyword evidence="3" id="KW-1185">Reference proteome</keyword>
<dbReference type="AlphaFoldDB" id="A0A9W9R8Y7"/>
<dbReference type="CDD" id="cd04301">
    <property type="entry name" value="NAT_SF"/>
    <property type="match status" value="1"/>
</dbReference>
<name>A0A9W9R8Y7_PENBR</name>
<dbReference type="Pfam" id="PF00583">
    <property type="entry name" value="Acetyltransf_1"/>
    <property type="match status" value="1"/>
</dbReference>
<reference evidence="2" key="1">
    <citation type="submission" date="2022-12" db="EMBL/GenBank/DDBJ databases">
        <authorList>
            <person name="Petersen C."/>
        </authorList>
    </citation>
    <scope>NUCLEOTIDE SEQUENCE</scope>
    <source>
        <strain evidence="2">IBT 35675</strain>
    </source>
</reference>
<dbReference type="InterPro" id="IPR016181">
    <property type="entry name" value="Acyl_CoA_acyltransferase"/>
</dbReference>
<dbReference type="InterPro" id="IPR000182">
    <property type="entry name" value="GNAT_dom"/>
</dbReference>